<dbReference type="Proteomes" id="UP001225134">
    <property type="component" value="Unassembled WGS sequence"/>
</dbReference>
<reference evidence="1 2" key="1">
    <citation type="submission" date="2023-06" db="EMBL/GenBank/DDBJ databases">
        <title>Antibody response to the Sneathia vaginalis cytopathogenic toxin A during pregnancy.</title>
        <authorList>
            <person name="Mccoy Z.T."/>
            <person name="Serrano M.G."/>
            <person name="Spaine K."/>
            <person name="Edwards D.J."/>
            <person name="Buck G.A."/>
            <person name="Jefferson K."/>
        </authorList>
    </citation>
    <scope>NUCLEOTIDE SEQUENCE [LARGE SCALE GENOMIC DNA]</scope>
    <source>
        <strain evidence="1 2">CCUG 42621</strain>
    </source>
</reference>
<dbReference type="InterPro" id="IPR025191">
    <property type="entry name" value="DUF4125"/>
</dbReference>
<proteinExistence type="predicted"/>
<dbReference type="EMBL" id="JASSPP010000004">
    <property type="protein sequence ID" value="MDK9580517.1"/>
    <property type="molecule type" value="Genomic_DNA"/>
</dbReference>
<organism evidence="1 2">
    <name type="scientific">Sneathia sanguinegens</name>
    <dbReference type="NCBI Taxonomy" id="40543"/>
    <lineage>
        <taxon>Bacteria</taxon>
        <taxon>Fusobacteriati</taxon>
        <taxon>Fusobacteriota</taxon>
        <taxon>Fusobacteriia</taxon>
        <taxon>Fusobacteriales</taxon>
        <taxon>Leptotrichiaceae</taxon>
        <taxon>Sneathia</taxon>
    </lineage>
</organism>
<dbReference type="Pfam" id="PF13526">
    <property type="entry name" value="DUF4125"/>
    <property type="match status" value="1"/>
</dbReference>
<accession>A0ABT7HK17</accession>
<keyword evidence="2" id="KW-1185">Reference proteome</keyword>
<gene>
    <name evidence="1" type="ORF">QQA45_03175</name>
</gene>
<evidence type="ECO:0000313" key="2">
    <source>
        <dbReference type="Proteomes" id="UP001225134"/>
    </source>
</evidence>
<sequence length="101" mass="12323">MKELVDIILEIEWNYFTNLKNTGGRASCQDNKKEFLITRGSQWENLNIQILLSYLEDLKQYKMEGRNPLFEKYAYMMQYTHKDEYEKLVKYLPKKMKKKKN</sequence>
<comment type="caution">
    <text evidence="1">The sequence shown here is derived from an EMBL/GenBank/DDBJ whole genome shotgun (WGS) entry which is preliminary data.</text>
</comment>
<evidence type="ECO:0000313" key="1">
    <source>
        <dbReference type="EMBL" id="MDK9580517.1"/>
    </source>
</evidence>
<name>A0ABT7HK17_9FUSO</name>
<protein>
    <submittedName>
        <fullName evidence="1">DUF4125 family protein</fullName>
    </submittedName>
</protein>